<proteinExistence type="predicted"/>
<name>A0A853JH13_9GAMM</name>
<dbReference type="Proteomes" id="UP000578091">
    <property type="component" value="Unassembled WGS sequence"/>
</dbReference>
<sequence length="177" mass="19538">MIDIEDLGMSAPAGPAVPEGDAGWQPLPRRARTLFMLAGAVGPLIPAAITLAAGGMVLLHLPRVLAAAALGWLLFLLFSVWLGHKKYRYTHWLLDDDGFALRRGRLWRSETRVPGSRVQHIDIRRGPLERRFGLSTLVIHTAGSRQSAVTVQGLDADDAERLRDHLAQRVEHDDDES</sequence>
<keyword evidence="1" id="KW-1133">Transmembrane helix</keyword>
<feature type="transmembrane region" description="Helical" evidence="1">
    <location>
        <begin position="34"/>
        <end position="58"/>
    </location>
</feature>
<protein>
    <submittedName>
        <fullName evidence="3">PH domain-containing protein</fullName>
    </submittedName>
</protein>
<organism evidence="3 4">
    <name type="scientific">Luteimonas salinisoli</name>
    <dbReference type="NCBI Taxonomy" id="2752307"/>
    <lineage>
        <taxon>Bacteria</taxon>
        <taxon>Pseudomonadati</taxon>
        <taxon>Pseudomonadota</taxon>
        <taxon>Gammaproteobacteria</taxon>
        <taxon>Lysobacterales</taxon>
        <taxon>Lysobacteraceae</taxon>
        <taxon>Luteimonas</taxon>
    </lineage>
</organism>
<keyword evidence="1" id="KW-0812">Transmembrane</keyword>
<feature type="domain" description="YdbS-like PH" evidence="2">
    <location>
        <begin position="87"/>
        <end position="166"/>
    </location>
</feature>
<keyword evidence="4" id="KW-1185">Reference proteome</keyword>
<dbReference type="PANTHER" id="PTHR34473">
    <property type="entry name" value="UPF0699 TRANSMEMBRANE PROTEIN YDBS"/>
    <property type="match status" value="1"/>
</dbReference>
<dbReference type="AlphaFoldDB" id="A0A853JH13"/>
<evidence type="ECO:0000256" key="1">
    <source>
        <dbReference type="SAM" id="Phobius"/>
    </source>
</evidence>
<reference evidence="3 4" key="1">
    <citation type="submission" date="2020-07" db="EMBL/GenBank/DDBJ databases">
        <title>Luteimonas sp. SJ-92.</title>
        <authorList>
            <person name="Huang X.-X."/>
            <person name="Xu L."/>
            <person name="Sun J.-Q."/>
        </authorList>
    </citation>
    <scope>NUCLEOTIDE SEQUENCE [LARGE SCALE GENOMIC DNA]</scope>
    <source>
        <strain evidence="3 4">SJ-92</strain>
    </source>
</reference>
<dbReference type="EMBL" id="JACCKA010000086">
    <property type="protein sequence ID" value="NZA27869.1"/>
    <property type="molecule type" value="Genomic_DNA"/>
</dbReference>
<dbReference type="Pfam" id="PF03703">
    <property type="entry name" value="bPH_2"/>
    <property type="match status" value="1"/>
</dbReference>
<evidence type="ECO:0000259" key="2">
    <source>
        <dbReference type="Pfam" id="PF03703"/>
    </source>
</evidence>
<accession>A0A853JH13</accession>
<evidence type="ECO:0000313" key="4">
    <source>
        <dbReference type="Proteomes" id="UP000578091"/>
    </source>
</evidence>
<gene>
    <name evidence="3" type="ORF">H0E84_15935</name>
</gene>
<feature type="transmembrane region" description="Helical" evidence="1">
    <location>
        <begin position="64"/>
        <end position="83"/>
    </location>
</feature>
<dbReference type="PANTHER" id="PTHR34473:SF3">
    <property type="entry name" value="TRANSMEMBRANE PROTEIN-RELATED"/>
    <property type="match status" value="1"/>
</dbReference>
<dbReference type="InterPro" id="IPR005182">
    <property type="entry name" value="YdbS-like_PH"/>
</dbReference>
<keyword evidence="1" id="KW-0472">Membrane</keyword>
<evidence type="ECO:0000313" key="3">
    <source>
        <dbReference type="EMBL" id="NZA27869.1"/>
    </source>
</evidence>
<comment type="caution">
    <text evidence="3">The sequence shown here is derived from an EMBL/GenBank/DDBJ whole genome shotgun (WGS) entry which is preliminary data.</text>
</comment>